<keyword evidence="2" id="KW-1185">Reference proteome</keyword>
<organism evidence="1 2">
    <name type="scientific">Prevotella communis</name>
    <dbReference type="NCBI Taxonomy" id="2913614"/>
    <lineage>
        <taxon>Bacteria</taxon>
        <taxon>Pseudomonadati</taxon>
        <taxon>Bacteroidota</taxon>
        <taxon>Bacteroidia</taxon>
        <taxon>Bacteroidales</taxon>
        <taxon>Prevotellaceae</taxon>
        <taxon>Prevotella</taxon>
    </lineage>
</organism>
<dbReference type="EMBL" id="FNCQ01000006">
    <property type="protein sequence ID" value="SDG63581.1"/>
    <property type="molecule type" value="Genomic_DNA"/>
</dbReference>
<gene>
    <name evidence="1" type="ORF">SAMN04487901_106148</name>
</gene>
<dbReference type="AlphaFoldDB" id="A0A1G7VVH7"/>
<proteinExistence type="predicted"/>
<accession>A0A1G7VVH7</accession>
<reference evidence="2" key="1">
    <citation type="submission" date="2016-10" db="EMBL/GenBank/DDBJ databases">
        <authorList>
            <person name="Varghese N."/>
            <person name="Submissions S."/>
        </authorList>
    </citation>
    <scope>NUCLEOTIDE SEQUENCE [LARGE SCALE GENOMIC DNA]</scope>
    <source>
        <strain evidence="2">BP1-148</strain>
    </source>
</reference>
<evidence type="ECO:0000313" key="2">
    <source>
        <dbReference type="Proteomes" id="UP000198779"/>
    </source>
</evidence>
<evidence type="ECO:0000313" key="1">
    <source>
        <dbReference type="EMBL" id="SDG63581.1"/>
    </source>
</evidence>
<protein>
    <submittedName>
        <fullName evidence="1">Uncharacterized protein</fullName>
    </submittedName>
</protein>
<dbReference type="Proteomes" id="UP000198779">
    <property type="component" value="Unassembled WGS sequence"/>
</dbReference>
<dbReference type="STRING" id="645274.SAMN04487901_106148"/>
<sequence length="403" mass="46139">MLIGIFLTIQLIMKLKNIFLLHDRRINSLSVSAVTTIGEYLEWFDAYGEDNKLAEQRPQLKTRSANMIRRRLVEDLKQGAIIPPIVIGLSTDADLNNVKDDNVQTLIDQSLAEGSVIDGMQRSGALREALAQNQNIRNNPIRVDLWLANGTVPLIYRMLVLNTGQSPWDIKRQMEVIYKPLITEARHRIEGIVLNEKDDQKRRRDGGEYPANSIIELLIAYSSRKEIVKPNDSVADEFTKLDITDMTGKREFADNFYRCLSMMVSFDKAVSRYQHDNNDADGHLKFRNGMDLFTQMPAKTGFIAALAQRIVGMPGMQERTPEEQESIISRIEDSFSEFIRKINDMDNEELGAFLCFDVLNETVNSLPIKRIGDAQREFFRKGFSALLEYNFAVDSLQMVWRAY</sequence>
<name>A0A1G7VVH7_9BACT</name>